<evidence type="ECO:0000313" key="9">
    <source>
        <dbReference type="Proteomes" id="UP000323380"/>
    </source>
</evidence>
<evidence type="ECO:0000256" key="5">
    <source>
        <dbReference type="ARBA" id="ARBA00023002"/>
    </source>
</evidence>
<evidence type="ECO:0000313" key="8">
    <source>
        <dbReference type="EMBL" id="TYB42348.1"/>
    </source>
</evidence>
<dbReference type="Gene3D" id="1.10.540.10">
    <property type="entry name" value="Acyl-CoA dehydrogenase/oxidase, N-terminal domain"/>
    <property type="match status" value="1"/>
</dbReference>
<evidence type="ECO:0000256" key="2">
    <source>
        <dbReference type="ARBA" id="ARBA00009347"/>
    </source>
</evidence>
<keyword evidence="5" id="KW-0560">Oxidoreductase</keyword>
<dbReference type="GO" id="GO:0003995">
    <property type="term" value="F:acyl-CoA dehydrogenase activity"/>
    <property type="evidence" value="ECO:0007669"/>
    <property type="project" value="TreeGrafter"/>
</dbReference>
<dbReference type="EMBL" id="VSFG01000008">
    <property type="protein sequence ID" value="TYB42348.1"/>
    <property type="molecule type" value="Genomic_DNA"/>
</dbReference>
<dbReference type="SUPFAM" id="SSF47203">
    <property type="entry name" value="Acyl-CoA dehydrogenase C-terminal domain-like"/>
    <property type="match status" value="1"/>
</dbReference>
<dbReference type="InterPro" id="IPR009100">
    <property type="entry name" value="AcylCoA_DH/oxidase_NM_dom_sf"/>
</dbReference>
<evidence type="ECO:0000256" key="1">
    <source>
        <dbReference type="ARBA" id="ARBA00001974"/>
    </source>
</evidence>
<comment type="similarity">
    <text evidence="2">Belongs to the acyl-CoA dehydrogenase family.</text>
</comment>
<comment type="cofactor">
    <cofactor evidence="1">
        <name>FAD</name>
        <dbReference type="ChEBI" id="CHEBI:57692"/>
    </cofactor>
</comment>
<dbReference type="GO" id="GO:0050660">
    <property type="term" value="F:flavin adenine dinucleotide binding"/>
    <property type="evidence" value="ECO:0007669"/>
    <property type="project" value="InterPro"/>
</dbReference>
<gene>
    <name evidence="8" type="ORF">FXF69_31525</name>
</gene>
<dbReference type="PANTHER" id="PTHR43884:SF20">
    <property type="entry name" value="ACYL-COA DEHYDROGENASE FADE28"/>
    <property type="match status" value="1"/>
</dbReference>
<dbReference type="InterPro" id="IPR037069">
    <property type="entry name" value="AcylCoA_DH/ox_N_sf"/>
</dbReference>
<dbReference type="InterPro" id="IPR013786">
    <property type="entry name" value="AcylCoA_DH/ox_N"/>
</dbReference>
<dbReference type="Gene3D" id="1.20.140.10">
    <property type="entry name" value="Butyryl-CoA Dehydrogenase, subunit A, domain 3"/>
    <property type="match status" value="1"/>
</dbReference>
<dbReference type="Pfam" id="PF00441">
    <property type="entry name" value="Acyl-CoA_dh_1"/>
    <property type="match status" value="1"/>
</dbReference>
<dbReference type="PANTHER" id="PTHR43884">
    <property type="entry name" value="ACYL-COA DEHYDROGENASE"/>
    <property type="match status" value="1"/>
</dbReference>
<feature type="domain" description="Acyl-CoA dehydrogenase/oxidase C-terminal" evidence="6">
    <location>
        <begin position="209"/>
        <end position="330"/>
    </location>
</feature>
<dbReference type="Pfam" id="PF02771">
    <property type="entry name" value="Acyl-CoA_dh_N"/>
    <property type="match status" value="1"/>
</dbReference>
<dbReference type="STRING" id="1220554.GCA_001552135_01885"/>
<dbReference type="RefSeq" id="WP_067887972.1">
    <property type="nucleotide sequence ID" value="NZ_VSFG01000008.1"/>
</dbReference>
<keyword evidence="4" id="KW-0274">FAD</keyword>
<keyword evidence="3" id="KW-0285">Flavoprotein</keyword>
<evidence type="ECO:0000256" key="4">
    <source>
        <dbReference type="ARBA" id="ARBA00022827"/>
    </source>
</evidence>
<comment type="caution">
    <text evidence="8">The sequence shown here is derived from an EMBL/GenBank/DDBJ whole genome shotgun (WGS) entry which is preliminary data.</text>
</comment>
<dbReference type="InterPro" id="IPR036250">
    <property type="entry name" value="AcylCo_DH-like_C"/>
</dbReference>
<keyword evidence="9" id="KW-1185">Reference proteome</keyword>
<proteinExistence type="inferred from homology"/>
<reference evidence="8 9" key="1">
    <citation type="submission" date="2019-08" db="EMBL/GenBank/DDBJ databases">
        <title>Actinomadura sp. nov. CYP1-5 isolated from mountain soil.</title>
        <authorList>
            <person name="Songsumanus A."/>
            <person name="Kuncharoen N."/>
            <person name="Kudo T."/>
            <person name="Yuki M."/>
            <person name="Igarashi Y."/>
            <person name="Tanasupawat S."/>
        </authorList>
    </citation>
    <scope>NUCLEOTIDE SEQUENCE [LARGE SCALE GENOMIC DNA]</scope>
    <source>
        <strain evidence="8 9">JCM 14158</strain>
    </source>
</reference>
<organism evidence="8 9">
    <name type="scientific">Actinomadura chibensis</name>
    <dbReference type="NCBI Taxonomy" id="392828"/>
    <lineage>
        <taxon>Bacteria</taxon>
        <taxon>Bacillati</taxon>
        <taxon>Actinomycetota</taxon>
        <taxon>Actinomycetes</taxon>
        <taxon>Streptosporangiales</taxon>
        <taxon>Thermomonosporaceae</taxon>
        <taxon>Actinomadura</taxon>
    </lineage>
</organism>
<sequence length="353" mass="36002">MVLALLNDEQQMLREMMGSLAGSVGAGNPRDIAESDRGKGWAALAEAGVLGLRVRDGSGAPTGSGVEVMIVAEALGGALAPLPYLGSAVLATELLALAGAPADLLQRAADGAERHAVLLTRDLSGVAAADDLGGAVAFDSWGAAHGLALADGRRLVRVPLDGAAKPRPGADLTRELARFTGPAPAGAEEIGRPLAPADLDRWRALALTAVAADAVGAMRAALDGVVAYSKERVAYGQQIGSFQAIQHMCADALVHCEAASACVSYAAWAADAAEPADALLAAHTAKAYTASAALDVAETVMQVYGGIGHTWEHVAHLYARRVLLDRQVLGDAGHSLLRVADLRLGEGPGPEEG</sequence>
<protein>
    <submittedName>
        <fullName evidence="8">Acyl-CoA dehydrogenase</fullName>
    </submittedName>
</protein>
<evidence type="ECO:0000259" key="7">
    <source>
        <dbReference type="Pfam" id="PF02771"/>
    </source>
</evidence>
<feature type="domain" description="Acyl-CoA dehydrogenase/oxidase N-terminal" evidence="7">
    <location>
        <begin position="7"/>
        <end position="99"/>
    </location>
</feature>
<evidence type="ECO:0000256" key="3">
    <source>
        <dbReference type="ARBA" id="ARBA00022630"/>
    </source>
</evidence>
<name>A0A5D0ND63_9ACTN</name>
<dbReference type="InterPro" id="IPR009075">
    <property type="entry name" value="AcylCo_DH/oxidase_C"/>
</dbReference>
<dbReference type="SUPFAM" id="SSF56645">
    <property type="entry name" value="Acyl-CoA dehydrogenase NM domain-like"/>
    <property type="match status" value="1"/>
</dbReference>
<dbReference type="Proteomes" id="UP000323380">
    <property type="component" value="Unassembled WGS sequence"/>
</dbReference>
<evidence type="ECO:0000259" key="6">
    <source>
        <dbReference type="Pfam" id="PF00441"/>
    </source>
</evidence>
<dbReference type="AlphaFoldDB" id="A0A5D0ND63"/>
<accession>A0A5D0ND63</accession>